<reference evidence="1 2" key="1">
    <citation type="submission" date="2018-02" db="EMBL/GenBank/DDBJ databases">
        <title>Draft genome of wild Prunus yedoensis var. nudiflora.</title>
        <authorList>
            <person name="Baek S."/>
            <person name="Kim J.-H."/>
            <person name="Choi K."/>
            <person name="Kim G.-B."/>
            <person name="Cho A."/>
            <person name="Jang H."/>
            <person name="Shin C.-H."/>
            <person name="Yu H.-J."/>
            <person name="Mun J.-H."/>
        </authorList>
    </citation>
    <scope>NUCLEOTIDE SEQUENCE [LARGE SCALE GENOMIC DNA]</scope>
    <source>
        <strain evidence="2">cv. Jeju island</strain>
        <tissue evidence="1">Leaf</tissue>
    </source>
</reference>
<dbReference type="EMBL" id="PJQY01002776">
    <property type="protein sequence ID" value="PQM42744.1"/>
    <property type="molecule type" value="Genomic_DNA"/>
</dbReference>
<dbReference type="Pfam" id="PF05056">
    <property type="entry name" value="DUF674"/>
    <property type="match status" value="2"/>
</dbReference>
<protein>
    <submittedName>
        <fullName evidence="1">Uncharacterized protein</fullName>
    </submittedName>
</protein>
<dbReference type="PANTHER" id="PTHR33103:SF19">
    <property type="entry name" value="OS09G0544700 PROTEIN"/>
    <property type="match status" value="1"/>
</dbReference>
<keyword evidence="2" id="KW-1185">Reference proteome</keyword>
<dbReference type="OrthoDB" id="2014278at2759"/>
<comment type="caution">
    <text evidence="1">The sequence shown here is derived from an EMBL/GenBank/DDBJ whole genome shotgun (WGS) entry which is preliminary data.</text>
</comment>
<dbReference type="PANTHER" id="PTHR33103">
    <property type="entry name" value="OS01G0153900 PROTEIN"/>
    <property type="match status" value="1"/>
</dbReference>
<evidence type="ECO:0000313" key="1">
    <source>
        <dbReference type="EMBL" id="PQM42744.1"/>
    </source>
</evidence>
<dbReference type="AlphaFoldDB" id="A0A314V1R2"/>
<accession>A0A314V1R2</accession>
<evidence type="ECO:0000313" key="2">
    <source>
        <dbReference type="Proteomes" id="UP000250321"/>
    </source>
</evidence>
<organism evidence="1 2">
    <name type="scientific">Prunus yedoensis var. nudiflora</name>
    <dbReference type="NCBI Taxonomy" id="2094558"/>
    <lineage>
        <taxon>Eukaryota</taxon>
        <taxon>Viridiplantae</taxon>
        <taxon>Streptophyta</taxon>
        <taxon>Embryophyta</taxon>
        <taxon>Tracheophyta</taxon>
        <taxon>Spermatophyta</taxon>
        <taxon>Magnoliopsida</taxon>
        <taxon>eudicotyledons</taxon>
        <taxon>Gunneridae</taxon>
        <taxon>Pentapetalae</taxon>
        <taxon>rosids</taxon>
        <taxon>fabids</taxon>
        <taxon>Rosales</taxon>
        <taxon>Rosaceae</taxon>
        <taxon>Amygdaloideae</taxon>
        <taxon>Amygdaleae</taxon>
        <taxon>Prunus</taxon>
    </lineage>
</organism>
<proteinExistence type="predicted"/>
<sequence length="301" mass="33087">MVGFLGKLYESLENLSDTYMQHNLNKESLLKPKTTISGANILQLPANNDSNAPKRFYLCVNCKRHISDSPVTTCPTCISLKISTQVFYVAPPPEPTGVTCSNIKGGYVKSDVMYMIMDDLEVKPMSTGLEVGEGIVGVKNRSYKCFPCNRISESYGIPCPQCRSCNISTPVSYVSPSAPTGASSSNIKAGYVKGGVIYMIMDNLEVKPMTTESSVAVLQKCNVKGIDALQVKEGLKLVKASLESNTALTNVFLEKKQHKLFNFGPLATLSFWGFILKTHLPSQQSFSFIIDPEQIRRPILY</sequence>
<gene>
    <name evidence="1" type="ORF">Pyn_17789</name>
</gene>
<name>A0A314V1R2_PRUYE</name>
<dbReference type="Proteomes" id="UP000250321">
    <property type="component" value="Unassembled WGS sequence"/>
</dbReference>
<dbReference type="InterPro" id="IPR007750">
    <property type="entry name" value="DUF674"/>
</dbReference>
<dbReference type="STRING" id="2094558.A0A314V1R2"/>